<evidence type="ECO:0000313" key="8">
    <source>
        <dbReference type="EMBL" id="BDZ46841.1"/>
    </source>
</evidence>
<proteinExistence type="predicted"/>
<dbReference type="Gene3D" id="1.20.1250.20">
    <property type="entry name" value="MFS general substrate transporter like domains"/>
    <property type="match status" value="1"/>
</dbReference>
<evidence type="ECO:0000256" key="3">
    <source>
        <dbReference type="ARBA" id="ARBA00022989"/>
    </source>
</evidence>
<sequence length="264" mass="26591">MDGAHPRDTGPDGSDRVRHHARLPPPLLHTERGLPLAQAGLLASAPNLGLVFTLIAWGALADRIGEKWVIVAGLALTALASAGVLLADGTRQAGYVALGACFLLGGMAAASTSAASGRIVVGWFPKNRRGLVMGIRQMCQPLGTTIAAVTVPSAAQAGIGAALLVPLVATAVLAAACALWVVNPPRPAPAVDASSPRATTPTGRPDSSGGSTSSPCCWSCRSTRSRSSGSSGWSPSSAGRRSPRASWSADLSSRERSAGSGSGC</sequence>
<evidence type="ECO:0000313" key="9">
    <source>
        <dbReference type="Proteomes" id="UP001321498"/>
    </source>
</evidence>
<keyword evidence="9" id="KW-1185">Reference proteome</keyword>
<keyword evidence="3 6" id="KW-1133">Transmembrane helix</keyword>
<feature type="region of interest" description="Disordered" evidence="5">
    <location>
        <begin position="1"/>
        <end position="21"/>
    </location>
</feature>
<comment type="subcellular location">
    <subcellularLocation>
        <location evidence="1">Cell membrane</location>
        <topology evidence="1">Multi-pass membrane protein</topology>
    </subcellularLocation>
</comment>
<gene>
    <name evidence="8" type="ORF">GCM10025866_27500</name>
</gene>
<evidence type="ECO:0000256" key="5">
    <source>
        <dbReference type="SAM" id="MobiDB-lite"/>
    </source>
</evidence>
<dbReference type="InterPro" id="IPR036259">
    <property type="entry name" value="MFS_trans_sf"/>
</dbReference>
<name>A0ABM8GES2_9MICO</name>
<evidence type="ECO:0000259" key="7">
    <source>
        <dbReference type="PROSITE" id="PS50850"/>
    </source>
</evidence>
<feature type="transmembrane region" description="Helical" evidence="6">
    <location>
        <begin position="161"/>
        <end position="182"/>
    </location>
</feature>
<dbReference type="InterPro" id="IPR020846">
    <property type="entry name" value="MFS_dom"/>
</dbReference>
<dbReference type="InterPro" id="IPR052952">
    <property type="entry name" value="MFS-Transporter"/>
</dbReference>
<accession>A0ABM8GES2</accession>
<feature type="transmembrane region" description="Helical" evidence="6">
    <location>
        <begin position="68"/>
        <end position="87"/>
    </location>
</feature>
<organism evidence="8 9">
    <name type="scientific">Naasia aerilata</name>
    <dbReference type="NCBI Taxonomy" id="1162966"/>
    <lineage>
        <taxon>Bacteria</taxon>
        <taxon>Bacillati</taxon>
        <taxon>Actinomycetota</taxon>
        <taxon>Actinomycetes</taxon>
        <taxon>Micrococcales</taxon>
        <taxon>Microbacteriaceae</taxon>
        <taxon>Naasia</taxon>
    </lineage>
</organism>
<evidence type="ECO:0000256" key="6">
    <source>
        <dbReference type="SAM" id="Phobius"/>
    </source>
</evidence>
<dbReference type="EMBL" id="AP027731">
    <property type="protein sequence ID" value="BDZ46841.1"/>
    <property type="molecule type" value="Genomic_DNA"/>
</dbReference>
<keyword evidence="2 6" id="KW-0812">Transmembrane</keyword>
<feature type="transmembrane region" description="Helical" evidence="6">
    <location>
        <begin position="93"/>
        <end position="117"/>
    </location>
</feature>
<dbReference type="Pfam" id="PF07690">
    <property type="entry name" value="MFS_1"/>
    <property type="match status" value="1"/>
</dbReference>
<dbReference type="InterPro" id="IPR011701">
    <property type="entry name" value="MFS"/>
</dbReference>
<feature type="transmembrane region" description="Helical" evidence="6">
    <location>
        <begin position="36"/>
        <end position="61"/>
    </location>
</feature>
<protein>
    <recommendedName>
        <fullName evidence="7">Major facilitator superfamily (MFS) profile domain-containing protein</fullName>
    </recommendedName>
</protein>
<dbReference type="SUPFAM" id="SSF103473">
    <property type="entry name" value="MFS general substrate transporter"/>
    <property type="match status" value="1"/>
</dbReference>
<feature type="domain" description="Major facilitator superfamily (MFS) profile" evidence="7">
    <location>
        <begin position="1"/>
        <end position="264"/>
    </location>
</feature>
<keyword evidence="4 6" id="KW-0472">Membrane</keyword>
<feature type="compositionally biased region" description="Basic and acidic residues" evidence="5">
    <location>
        <begin position="1"/>
        <end position="16"/>
    </location>
</feature>
<dbReference type="RefSeq" id="WP_286276833.1">
    <property type="nucleotide sequence ID" value="NZ_AP027731.1"/>
</dbReference>
<feature type="compositionally biased region" description="Low complexity" evidence="5">
    <location>
        <begin position="211"/>
        <end position="249"/>
    </location>
</feature>
<reference evidence="9" key="1">
    <citation type="journal article" date="2019" name="Int. J. Syst. Evol. Microbiol.">
        <title>The Global Catalogue of Microorganisms (GCM) 10K type strain sequencing project: providing services to taxonomists for standard genome sequencing and annotation.</title>
        <authorList>
            <consortium name="The Broad Institute Genomics Platform"/>
            <consortium name="The Broad Institute Genome Sequencing Center for Infectious Disease"/>
            <person name="Wu L."/>
            <person name="Ma J."/>
        </authorList>
    </citation>
    <scope>NUCLEOTIDE SEQUENCE [LARGE SCALE GENOMIC DNA]</scope>
    <source>
        <strain evidence="9">NBRC 108725</strain>
    </source>
</reference>
<dbReference type="PROSITE" id="PS50850">
    <property type="entry name" value="MFS"/>
    <property type="match status" value="1"/>
</dbReference>
<evidence type="ECO:0000256" key="2">
    <source>
        <dbReference type="ARBA" id="ARBA00022692"/>
    </source>
</evidence>
<dbReference type="PANTHER" id="PTHR23527:SF1">
    <property type="entry name" value="BLL3282 PROTEIN"/>
    <property type="match status" value="1"/>
</dbReference>
<feature type="region of interest" description="Disordered" evidence="5">
    <location>
        <begin position="188"/>
        <end position="264"/>
    </location>
</feature>
<evidence type="ECO:0000256" key="4">
    <source>
        <dbReference type="ARBA" id="ARBA00023136"/>
    </source>
</evidence>
<dbReference type="Proteomes" id="UP001321498">
    <property type="component" value="Chromosome"/>
</dbReference>
<evidence type="ECO:0000256" key="1">
    <source>
        <dbReference type="ARBA" id="ARBA00004651"/>
    </source>
</evidence>
<dbReference type="PANTHER" id="PTHR23527">
    <property type="entry name" value="BLL3282 PROTEIN"/>
    <property type="match status" value="1"/>
</dbReference>